<gene>
    <name evidence="1" type="ORF">THAOC_19220</name>
</gene>
<keyword evidence="2" id="KW-1185">Reference proteome</keyword>
<organism evidence="1 2">
    <name type="scientific">Thalassiosira oceanica</name>
    <name type="common">Marine diatom</name>
    <dbReference type="NCBI Taxonomy" id="159749"/>
    <lineage>
        <taxon>Eukaryota</taxon>
        <taxon>Sar</taxon>
        <taxon>Stramenopiles</taxon>
        <taxon>Ochrophyta</taxon>
        <taxon>Bacillariophyta</taxon>
        <taxon>Coscinodiscophyceae</taxon>
        <taxon>Thalassiosirophycidae</taxon>
        <taxon>Thalassiosirales</taxon>
        <taxon>Thalassiosiraceae</taxon>
        <taxon>Thalassiosira</taxon>
    </lineage>
</organism>
<dbReference type="AlphaFoldDB" id="K0SPW8"/>
<proteinExistence type="predicted"/>
<accession>K0SPW8</accession>
<protein>
    <submittedName>
        <fullName evidence="1">Uncharacterized protein</fullName>
    </submittedName>
</protein>
<name>K0SPW8_THAOC</name>
<dbReference type="EMBL" id="AGNL01021110">
    <property type="protein sequence ID" value="EJK60432.1"/>
    <property type="molecule type" value="Genomic_DNA"/>
</dbReference>
<evidence type="ECO:0000313" key="1">
    <source>
        <dbReference type="EMBL" id="EJK60432.1"/>
    </source>
</evidence>
<dbReference type="Proteomes" id="UP000266841">
    <property type="component" value="Unassembled WGS sequence"/>
</dbReference>
<comment type="caution">
    <text evidence="1">The sequence shown here is derived from an EMBL/GenBank/DDBJ whole genome shotgun (WGS) entry which is preliminary data.</text>
</comment>
<reference evidence="1 2" key="1">
    <citation type="journal article" date="2012" name="Genome Biol.">
        <title>Genome and low-iron response of an oceanic diatom adapted to chronic iron limitation.</title>
        <authorList>
            <person name="Lommer M."/>
            <person name="Specht M."/>
            <person name="Roy A.S."/>
            <person name="Kraemer L."/>
            <person name="Andreson R."/>
            <person name="Gutowska M.A."/>
            <person name="Wolf J."/>
            <person name="Bergner S.V."/>
            <person name="Schilhabel M.B."/>
            <person name="Klostermeier U.C."/>
            <person name="Beiko R.G."/>
            <person name="Rosenstiel P."/>
            <person name="Hippler M."/>
            <person name="Laroche J."/>
        </authorList>
    </citation>
    <scope>NUCLEOTIDE SEQUENCE [LARGE SCALE GENOMIC DNA]</scope>
    <source>
        <strain evidence="1 2">CCMP1005</strain>
    </source>
</reference>
<dbReference type="OrthoDB" id="438641at2759"/>
<sequence length="151" mass="16132">MEQRSTDGKGKAVFATKSYSEGELIFQEGPLLTTNSDTANTQFANSSHKDKIKLPSQISEQIKAASPAQFRQLRHEKVRGMVMSLASFCGSDPSEELKESLLSLFHPHDACTAIPETEAKKVANIAVSAAKILAKPGSALSRLLGTEEGGG</sequence>
<evidence type="ECO:0000313" key="2">
    <source>
        <dbReference type="Proteomes" id="UP000266841"/>
    </source>
</evidence>